<evidence type="ECO:0000259" key="7">
    <source>
        <dbReference type="Pfam" id="PF20239"/>
    </source>
</evidence>
<dbReference type="PANTHER" id="PTHR47756">
    <property type="entry name" value="BLL6612 PROTEIN-RELATED"/>
    <property type="match status" value="1"/>
</dbReference>
<comment type="similarity">
    <text evidence="1">Belongs to the sigma-70 factor family. ECF subfamily.</text>
</comment>
<protein>
    <submittedName>
        <fullName evidence="8">RNA polymerase sigma factor</fullName>
    </submittedName>
</protein>
<dbReference type="PANTHER" id="PTHR47756:SF1">
    <property type="entry name" value="BLL0085 PROTEIN"/>
    <property type="match status" value="1"/>
</dbReference>
<organism evidence="8 9">
    <name type="scientific">Dactylosporangium cerinum</name>
    <dbReference type="NCBI Taxonomy" id="1434730"/>
    <lineage>
        <taxon>Bacteria</taxon>
        <taxon>Bacillati</taxon>
        <taxon>Actinomycetota</taxon>
        <taxon>Actinomycetes</taxon>
        <taxon>Micromonosporales</taxon>
        <taxon>Micromonosporaceae</taxon>
        <taxon>Dactylosporangium</taxon>
    </lineage>
</organism>
<feature type="domain" description="RNA polymerase sigma factor 70 region 4 type 2" evidence="6">
    <location>
        <begin position="111"/>
        <end position="162"/>
    </location>
</feature>
<evidence type="ECO:0000256" key="1">
    <source>
        <dbReference type="ARBA" id="ARBA00010641"/>
    </source>
</evidence>
<reference evidence="9" key="1">
    <citation type="journal article" date="2019" name="Int. J. Syst. Evol. Microbiol.">
        <title>The Global Catalogue of Microorganisms (GCM) 10K type strain sequencing project: providing services to taxonomists for standard genome sequencing and annotation.</title>
        <authorList>
            <consortium name="The Broad Institute Genomics Platform"/>
            <consortium name="The Broad Institute Genome Sequencing Center for Infectious Disease"/>
            <person name="Wu L."/>
            <person name="Ma J."/>
        </authorList>
    </citation>
    <scope>NUCLEOTIDE SEQUENCE [LARGE SCALE GENOMIC DNA]</scope>
    <source>
        <strain evidence="9">CGMCC 4.7152</strain>
    </source>
</reference>
<dbReference type="Gene3D" id="1.10.1740.10">
    <property type="match status" value="1"/>
</dbReference>
<comment type="caution">
    <text evidence="8">The sequence shown here is derived from an EMBL/GenBank/DDBJ whole genome shotgun (WGS) entry which is preliminary data.</text>
</comment>
<proteinExistence type="inferred from homology"/>
<keyword evidence="4" id="KW-0804">Transcription</keyword>
<feature type="domain" description="DUF6596" evidence="7">
    <location>
        <begin position="180"/>
        <end position="280"/>
    </location>
</feature>
<evidence type="ECO:0000256" key="4">
    <source>
        <dbReference type="ARBA" id="ARBA00023163"/>
    </source>
</evidence>
<feature type="domain" description="RNA polymerase sigma-70 region 2" evidence="5">
    <location>
        <begin position="17"/>
        <end position="76"/>
    </location>
</feature>
<gene>
    <name evidence="8" type="ORF">ACFPIJ_63050</name>
</gene>
<dbReference type="Pfam" id="PF20239">
    <property type="entry name" value="DUF6596"/>
    <property type="match status" value="1"/>
</dbReference>
<evidence type="ECO:0000256" key="2">
    <source>
        <dbReference type="ARBA" id="ARBA00023015"/>
    </source>
</evidence>
<dbReference type="Proteomes" id="UP001595912">
    <property type="component" value="Unassembled WGS sequence"/>
</dbReference>
<dbReference type="InterPro" id="IPR013325">
    <property type="entry name" value="RNA_pol_sigma_r2"/>
</dbReference>
<dbReference type="EMBL" id="JBHSIU010000131">
    <property type="protein sequence ID" value="MFC5008479.1"/>
    <property type="molecule type" value="Genomic_DNA"/>
</dbReference>
<dbReference type="Gene3D" id="1.10.10.10">
    <property type="entry name" value="Winged helix-like DNA-binding domain superfamily/Winged helix DNA-binding domain"/>
    <property type="match status" value="1"/>
</dbReference>
<dbReference type="Pfam" id="PF04542">
    <property type="entry name" value="Sigma70_r2"/>
    <property type="match status" value="1"/>
</dbReference>
<name>A0ABV9WJA7_9ACTN</name>
<dbReference type="Pfam" id="PF08281">
    <property type="entry name" value="Sigma70_r4_2"/>
    <property type="match status" value="1"/>
</dbReference>
<dbReference type="InterPro" id="IPR013324">
    <property type="entry name" value="RNA_pol_sigma_r3/r4-like"/>
</dbReference>
<dbReference type="RefSeq" id="WP_380129176.1">
    <property type="nucleotide sequence ID" value="NZ_JBHSIU010000131.1"/>
</dbReference>
<evidence type="ECO:0000313" key="9">
    <source>
        <dbReference type="Proteomes" id="UP001595912"/>
    </source>
</evidence>
<keyword evidence="3" id="KW-0731">Sigma factor</keyword>
<dbReference type="SUPFAM" id="SSF88946">
    <property type="entry name" value="Sigma2 domain of RNA polymerase sigma factors"/>
    <property type="match status" value="1"/>
</dbReference>
<sequence>MDVRDTVEAVFRIESARLVAGLARIVRDVGLAEELAQDALVIALEQWPVKGVPDDPGPWLMATAKHRAVDVLRRRATYDRKLAVLGAAAEPVVDEEPDLDDHIQDDLLRLIFTACHPALSTESQVALVLRTLGGLGTGAIARAFLTTEATVSQRILRAKRTLAAERVQFELPPPAQLPVRLSAVLGVVYLIFNEGYSASAGDDWARPQLCEEAIRLGRVLAGLLPSEPEVHGLCALMELQAARIRARTAPDGAPVLLMDQDRRLWDRLLIRRGLAALAAAETLGTLGPYGLQAAIAACHARALHPGDTDWARIAALYRLLAHVAPSAVVRLNLAVAVGMASGPAAGLELLDELTAAGALPSYPYLPAARGDLLDRLGRRDEARAEFARAAALTGNERERDLFRARAAAPPQDPDGGVVG</sequence>
<dbReference type="SUPFAM" id="SSF88659">
    <property type="entry name" value="Sigma3 and sigma4 domains of RNA polymerase sigma factors"/>
    <property type="match status" value="1"/>
</dbReference>
<keyword evidence="9" id="KW-1185">Reference proteome</keyword>
<dbReference type="InterPro" id="IPR046531">
    <property type="entry name" value="DUF6596"/>
</dbReference>
<evidence type="ECO:0000313" key="8">
    <source>
        <dbReference type="EMBL" id="MFC5008479.1"/>
    </source>
</evidence>
<accession>A0ABV9WJA7</accession>
<dbReference type="InterPro" id="IPR036388">
    <property type="entry name" value="WH-like_DNA-bd_sf"/>
</dbReference>
<dbReference type="InterPro" id="IPR007627">
    <property type="entry name" value="RNA_pol_sigma70_r2"/>
</dbReference>
<keyword evidence="2" id="KW-0805">Transcription regulation</keyword>
<evidence type="ECO:0000259" key="5">
    <source>
        <dbReference type="Pfam" id="PF04542"/>
    </source>
</evidence>
<evidence type="ECO:0000256" key="3">
    <source>
        <dbReference type="ARBA" id="ARBA00023082"/>
    </source>
</evidence>
<dbReference type="InterPro" id="IPR013249">
    <property type="entry name" value="RNA_pol_sigma70_r4_t2"/>
</dbReference>
<evidence type="ECO:0000259" key="6">
    <source>
        <dbReference type="Pfam" id="PF08281"/>
    </source>
</evidence>